<evidence type="ECO:0000256" key="5">
    <source>
        <dbReference type="ARBA" id="ARBA00023054"/>
    </source>
</evidence>
<dbReference type="Pfam" id="PF13411">
    <property type="entry name" value="MerR_1"/>
    <property type="match status" value="1"/>
</dbReference>
<dbReference type="GO" id="GO:0007059">
    <property type="term" value="P:chromosome segregation"/>
    <property type="evidence" value="ECO:0007669"/>
    <property type="project" value="UniProtKB-UniRule"/>
</dbReference>
<organism evidence="10 11">
    <name type="scientific">Cytobacillus solani</name>
    <dbReference type="NCBI Taxonomy" id="1637975"/>
    <lineage>
        <taxon>Bacteria</taxon>
        <taxon>Bacillati</taxon>
        <taxon>Bacillota</taxon>
        <taxon>Bacilli</taxon>
        <taxon>Bacillales</taxon>
        <taxon>Bacillaceae</taxon>
        <taxon>Cytobacillus</taxon>
    </lineage>
</organism>
<dbReference type="GO" id="GO:0030261">
    <property type="term" value="P:chromosome condensation"/>
    <property type="evidence" value="ECO:0007669"/>
    <property type="project" value="UniProtKB-UniRule"/>
</dbReference>
<gene>
    <name evidence="8" type="primary">racA</name>
    <name evidence="10" type="ORF">AN957_22500</name>
</gene>
<dbReference type="CDD" id="cd04762">
    <property type="entry name" value="HTH_MerR-trunc"/>
    <property type="match status" value="1"/>
</dbReference>
<keyword evidence="2 8" id="KW-0132">Cell division</keyword>
<dbReference type="GO" id="GO:0003690">
    <property type="term" value="F:double-stranded DNA binding"/>
    <property type="evidence" value="ECO:0007669"/>
    <property type="project" value="UniProtKB-UniRule"/>
</dbReference>
<evidence type="ECO:0000256" key="4">
    <source>
        <dbReference type="ARBA" id="ARBA00022969"/>
    </source>
</evidence>
<dbReference type="GO" id="GO:0006355">
    <property type="term" value="P:regulation of DNA-templated transcription"/>
    <property type="evidence" value="ECO:0007669"/>
    <property type="project" value="InterPro"/>
</dbReference>
<evidence type="ECO:0000256" key="2">
    <source>
        <dbReference type="ARBA" id="ARBA00022618"/>
    </source>
</evidence>
<dbReference type="EMBL" id="LJIX01000006">
    <property type="protein sequence ID" value="KQL21064.1"/>
    <property type="molecule type" value="Genomic_DNA"/>
</dbReference>
<evidence type="ECO:0000256" key="8">
    <source>
        <dbReference type="HAMAP-Rule" id="MF_01170"/>
    </source>
</evidence>
<feature type="domain" description="HTH merR-type" evidence="9">
    <location>
        <begin position="1"/>
        <end position="62"/>
    </location>
</feature>
<keyword evidence="1 8" id="KW-0963">Cytoplasm</keyword>
<dbReference type="AlphaFoldDB" id="A0A0Q3QU10"/>
<dbReference type="Gene3D" id="1.10.1660.10">
    <property type="match status" value="1"/>
</dbReference>
<dbReference type="GO" id="GO:0030435">
    <property type="term" value="P:sporulation resulting in formation of a cellular spore"/>
    <property type="evidence" value="ECO:0007669"/>
    <property type="project" value="UniProtKB-UniRule"/>
</dbReference>
<comment type="subcellular location">
    <subcellularLocation>
        <location evidence="8">Cytoplasm</location>
    </subcellularLocation>
    <text evidence="8">Localizes to cell poles and nucleoid.</text>
</comment>
<dbReference type="InterPro" id="IPR000551">
    <property type="entry name" value="MerR-type_HTH_dom"/>
</dbReference>
<comment type="similarity">
    <text evidence="8">Belongs to the RacA family.</text>
</comment>
<dbReference type="RefSeq" id="WP_053477809.1">
    <property type="nucleotide sequence ID" value="NZ_CP041305.1"/>
</dbReference>
<keyword evidence="5 8" id="KW-0175">Coiled coil</keyword>
<dbReference type="GO" id="GO:0005737">
    <property type="term" value="C:cytoplasm"/>
    <property type="evidence" value="ECO:0007669"/>
    <property type="project" value="UniProtKB-SubCell"/>
</dbReference>
<evidence type="ECO:0000256" key="1">
    <source>
        <dbReference type="ARBA" id="ARBA00022490"/>
    </source>
</evidence>
<keyword evidence="7 8" id="KW-0131">Cell cycle</keyword>
<dbReference type="InterPro" id="IPR023522">
    <property type="entry name" value="Chrosome_anchoring_RacA"/>
</dbReference>
<keyword evidence="3 8" id="KW-0159">Chromosome partition</keyword>
<dbReference type="PATRIC" id="fig|1637975.4.peg.4494"/>
<comment type="function">
    <text evidence="8">Required for the formation of axial filaments and for anchoring the origin regions at the cell poles in sporulating cells, thus ensuring proper chromosome segregation in the prespore. Binds in a dispersed manner throughout the chromosome but preferentially to sites clustered in the origin portion of the chromosome, causing condensation of the chromosome and its remodeling into an elongated, anchored structure.</text>
</comment>
<evidence type="ECO:0000256" key="3">
    <source>
        <dbReference type="ARBA" id="ARBA00022829"/>
    </source>
</evidence>
<dbReference type="SUPFAM" id="SSF46955">
    <property type="entry name" value="Putative DNA-binding domain"/>
    <property type="match status" value="1"/>
</dbReference>
<accession>A0A0Q3QU10</accession>
<comment type="caution">
    <text evidence="10">The sequence shown here is derived from an EMBL/GenBank/DDBJ whole genome shotgun (WGS) entry which is preliminary data.</text>
</comment>
<dbReference type="InterPro" id="IPR009061">
    <property type="entry name" value="DNA-bd_dom_put_sf"/>
</dbReference>
<proteinExistence type="inferred from homology"/>
<dbReference type="STRING" id="1637975.AN957_22500"/>
<dbReference type="GO" id="GO:0008356">
    <property type="term" value="P:asymmetric cell division"/>
    <property type="evidence" value="ECO:0007669"/>
    <property type="project" value="UniProtKB-UniRule"/>
</dbReference>
<evidence type="ECO:0000313" key="10">
    <source>
        <dbReference type="EMBL" id="KQL21064.1"/>
    </source>
</evidence>
<feature type="DNA-binding region" description="H-T-H motif" evidence="8">
    <location>
        <begin position="3"/>
        <end position="23"/>
    </location>
</feature>
<feature type="coiled-coil region" evidence="8">
    <location>
        <begin position="83"/>
        <end position="143"/>
    </location>
</feature>
<evidence type="ECO:0000256" key="7">
    <source>
        <dbReference type="ARBA" id="ARBA00023306"/>
    </source>
</evidence>
<evidence type="ECO:0000259" key="9">
    <source>
        <dbReference type="Pfam" id="PF13411"/>
    </source>
</evidence>
<dbReference type="Proteomes" id="UP000050996">
    <property type="component" value="Unassembled WGS sequence"/>
</dbReference>
<reference evidence="10 11" key="1">
    <citation type="submission" date="2015-09" db="EMBL/GenBank/DDBJ databases">
        <title>Genome sequencing project for genomic taxonomy and phylogenomics of Bacillus-like bacteria.</title>
        <authorList>
            <person name="Liu B."/>
            <person name="Wang J."/>
            <person name="Zhu Y."/>
            <person name="Liu G."/>
            <person name="Chen Q."/>
            <person name="Chen Z."/>
            <person name="Lan J."/>
            <person name="Che J."/>
            <person name="Ge C."/>
            <person name="Shi H."/>
            <person name="Pan Z."/>
            <person name="Liu X."/>
        </authorList>
    </citation>
    <scope>NUCLEOTIDE SEQUENCE [LARGE SCALE GENOMIC DNA]</scope>
    <source>
        <strain evidence="10 11">FJAT-18043</strain>
    </source>
</reference>
<keyword evidence="6 8" id="KW-0238">DNA-binding</keyword>
<dbReference type="HAMAP" id="MF_01170">
    <property type="entry name" value="RacA"/>
    <property type="match status" value="1"/>
</dbReference>
<sequence length="173" mass="20185">MNTSAVAKLLGVSSSTIQRWVKQLELQMERNELGHYSFTDEDIQLLKQVQEQLKKGVMIQDVTVERKKTRTGVVKSAGNDPFSEKLLARMNEFEQRLNKKADDVVSYQLLQHRREIEELQAEVEMLNKRIQCLEEGINKENQHIPSDHVFVFDKELPRKKSKRKNLITSLFGF</sequence>
<evidence type="ECO:0000313" key="11">
    <source>
        <dbReference type="Proteomes" id="UP000050996"/>
    </source>
</evidence>
<evidence type="ECO:0000256" key="6">
    <source>
        <dbReference type="ARBA" id="ARBA00023125"/>
    </source>
</evidence>
<protein>
    <recommendedName>
        <fullName evidence="8">Chromosome-anchoring protein RacA</fullName>
    </recommendedName>
</protein>
<keyword evidence="4 8" id="KW-0749">Sporulation</keyword>
<name>A0A0Q3QU10_9BACI</name>
<keyword evidence="11" id="KW-1185">Reference proteome</keyword>